<evidence type="ECO:0000313" key="3">
    <source>
        <dbReference type="RefSeq" id="XP_026687916.1"/>
    </source>
</evidence>
<dbReference type="KEGG" id="dci:113472383"/>
<evidence type="ECO:0000256" key="1">
    <source>
        <dbReference type="SAM" id="SignalP"/>
    </source>
</evidence>
<organism evidence="2 3">
    <name type="scientific">Diaphorina citri</name>
    <name type="common">Asian citrus psyllid</name>
    <dbReference type="NCBI Taxonomy" id="121845"/>
    <lineage>
        <taxon>Eukaryota</taxon>
        <taxon>Metazoa</taxon>
        <taxon>Ecdysozoa</taxon>
        <taxon>Arthropoda</taxon>
        <taxon>Hexapoda</taxon>
        <taxon>Insecta</taxon>
        <taxon>Pterygota</taxon>
        <taxon>Neoptera</taxon>
        <taxon>Paraneoptera</taxon>
        <taxon>Hemiptera</taxon>
        <taxon>Sternorrhyncha</taxon>
        <taxon>Psylloidea</taxon>
        <taxon>Psyllidae</taxon>
        <taxon>Diaphorininae</taxon>
        <taxon>Diaphorina</taxon>
    </lineage>
</organism>
<feature type="chain" id="PRO_5018242220" evidence="1">
    <location>
        <begin position="29"/>
        <end position="352"/>
    </location>
</feature>
<dbReference type="RefSeq" id="XP_026687916.1">
    <property type="nucleotide sequence ID" value="XM_026832115.1"/>
</dbReference>
<keyword evidence="1" id="KW-0732">Signal</keyword>
<evidence type="ECO:0000313" key="2">
    <source>
        <dbReference type="Proteomes" id="UP000079169"/>
    </source>
</evidence>
<keyword evidence="2" id="KW-1185">Reference proteome</keyword>
<dbReference type="GeneID" id="113472383"/>
<dbReference type="AlphaFoldDB" id="A0A3Q0JHN3"/>
<feature type="signal peptide" evidence="1">
    <location>
        <begin position="1"/>
        <end position="28"/>
    </location>
</feature>
<dbReference type="PaxDb" id="121845-A0A3Q0JHN3"/>
<gene>
    <name evidence="3" type="primary">LOC113472383</name>
</gene>
<name>A0A3Q0JHN3_DIACI</name>
<protein>
    <submittedName>
        <fullName evidence="3">Uncharacterized protein LOC113472383</fullName>
    </submittedName>
</protein>
<proteinExistence type="predicted"/>
<accession>A0A3Q0JHN3</accession>
<sequence>MMDNNHIAPSRMIFLVILVILLTALSKADHADITTIYQYQLDPKLGESELSTDMKCQVFVHLGSTSKHLPIVIDNEIVFPKIELNLKHNNTEFHDIQGNNVSKENNLDTLTTTAKPKNSIIHKLFTRKNKNISLDEDLNIVFKFDSNNITNTHWTFDSRTHGITEPTLDTAHMGEMFAKLIEKLKVNYVLNDIDHEKLNEIVNKNNSKTISPKNNKNSNVPSIVKLTKSFEHKCEGCRFDFYKTKNGTRWDLIIIRNYDGDNDKGFVESGEDTVKHETAVNDIQDKPVTSDNPTASEFNKTEKVETNVDLTIKWSSVDQNRRISGPQAKLAKHKLRDSNDGKKTLHISDISL</sequence>
<dbReference type="Proteomes" id="UP000079169">
    <property type="component" value="Unplaced"/>
</dbReference>
<reference evidence="3" key="1">
    <citation type="submission" date="2025-08" db="UniProtKB">
        <authorList>
            <consortium name="RefSeq"/>
        </authorList>
    </citation>
    <scope>IDENTIFICATION</scope>
</reference>